<feature type="transmembrane region" description="Helical" evidence="8">
    <location>
        <begin position="208"/>
        <end position="227"/>
    </location>
</feature>
<protein>
    <recommendedName>
        <fullName evidence="11">Solute carrier family 15 member 4</fullName>
    </recommendedName>
</protein>
<feature type="region of interest" description="Disordered" evidence="7">
    <location>
        <begin position="1"/>
        <end position="22"/>
    </location>
</feature>
<comment type="similarity">
    <text evidence="2">Belongs to the major facilitator superfamily. Proton-dependent oligopeptide transporter (POT/PTR) (TC 2.A.17) family.</text>
</comment>
<feature type="transmembrane region" description="Helical" evidence="8">
    <location>
        <begin position="32"/>
        <end position="53"/>
    </location>
</feature>
<dbReference type="EnsemblMetazoa" id="G23297.7">
    <property type="protein sequence ID" value="G23297.7:cds"/>
    <property type="gene ID" value="G23297"/>
</dbReference>
<keyword evidence="3 8" id="KW-0812">Transmembrane</keyword>
<keyword evidence="10" id="KW-1185">Reference proteome</keyword>
<reference evidence="9" key="1">
    <citation type="submission" date="2022-08" db="UniProtKB">
        <authorList>
            <consortium name="EnsemblMetazoa"/>
        </authorList>
    </citation>
    <scope>IDENTIFICATION</scope>
    <source>
        <strain evidence="9">05x7-T-G4-1.051#20</strain>
    </source>
</reference>
<dbReference type="GO" id="GO:0016020">
    <property type="term" value="C:membrane"/>
    <property type="evidence" value="ECO:0007669"/>
    <property type="project" value="UniProtKB-SubCell"/>
</dbReference>
<dbReference type="SUPFAM" id="SSF103473">
    <property type="entry name" value="MFS general substrate transporter"/>
    <property type="match status" value="1"/>
</dbReference>
<keyword evidence="4" id="KW-0571">Peptide transport</keyword>
<feature type="compositionally biased region" description="Basic and acidic residues" evidence="7">
    <location>
        <begin position="1"/>
        <end position="17"/>
    </location>
</feature>
<evidence type="ECO:0000256" key="8">
    <source>
        <dbReference type="SAM" id="Phobius"/>
    </source>
</evidence>
<dbReference type="Gene3D" id="1.20.1250.20">
    <property type="entry name" value="MFS general substrate transporter like domains"/>
    <property type="match status" value="1"/>
</dbReference>
<evidence type="ECO:0000256" key="7">
    <source>
        <dbReference type="SAM" id="MobiDB-lite"/>
    </source>
</evidence>
<accession>A0A8W8KC78</accession>
<evidence type="ECO:0000256" key="6">
    <source>
        <dbReference type="ARBA" id="ARBA00023136"/>
    </source>
</evidence>
<feature type="transmembrane region" description="Helical" evidence="8">
    <location>
        <begin position="65"/>
        <end position="86"/>
    </location>
</feature>
<dbReference type="GO" id="GO:0015833">
    <property type="term" value="P:peptide transport"/>
    <property type="evidence" value="ECO:0007669"/>
    <property type="project" value="UniProtKB-KW"/>
</dbReference>
<evidence type="ECO:0000256" key="4">
    <source>
        <dbReference type="ARBA" id="ARBA00022856"/>
    </source>
</evidence>
<evidence type="ECO:0000313" key="10">
    <source>
        <dbReference type="Proteomes" id="UP000005408"/>
    </source>
</evidence>
<feature type="transmembrane region" description="Helical" evidence="8">
    <location>
        <begin position="337"/>
        <end position="357"/>
    </location>
</feature>
<dbReference type="AlphaFoldDB" id="A0A8W8KC78"/>
<feature type="transmembrane region" description="Helical" evidence="8">
    <location>
        <begin position="440"/>
        <end position="460"/>
    </location>
</feature>
<feature type="transmembrane region" description="Helical" evidence="8">
    <location>
        <begin position="532"/>
        <end position="553"/>
    </location>
</feature>
<dbReference type="Proteomes" id="UP000005408">
    <property type="component" value="Unassembled WGS sequence"/>
</dbReference>
<evidence type="ECO:0000313" key="9">
    <source>
        <dbReference type="EnsemblMetazoa" id="G23297.7:cds"/>
    </source>
</evidence>
<evidence type="ECO:0000256" key="1">
    <source>
        <dbReference type="ARBA" id="ARBA00004141"/>
    </source>
</evidence>
<dbReference type="EnsemblMetazoa" id="G23297.6">
    <property type="protein sequence ID" value="G23297.6:cds"/>
    <property type="gene ID" value="G23297"/>
</dbReference>
<evidence type="ECO:0000256" key="3">
    <source>
        <dbReference type="ARBA" id="ARBA00022692"/>
    </source>
</evidence>
<feature type="transmembrane region" description="Helical" evidence="8">
    <location>
        <begin position="98"/>
        <end position="117"/>
    </location>
</feature>
<evidence type="ECO:0000256" key="2">
    <source>
        <dbReference type="ARBA" id="ARBA00005982"/>
    </source>
</evidence>
<evidence type="ECO:0000256" key="5">
    <source>
        <dbReference type="ARBA" id="ARBA00022989"/>
    </source>
</evidence>
<name>A0A8W8KC78_MAGGI</name>
<dbReference type="GO" id="GO:0022857">
    <property type="term" value="F:transmembrane transporter activity"/>
    <property type="evidence" value="ECO:0007669"/>
    <property type="project" value="InterPro"/>
</dbReference>
<feature type="transmembrane region" description="Helical" evidence="8">
    <location>
        <begin position="233"/>
        <end position="261"/>
    </location>
</feature>
<keyword evidence="6 8" id="KW-0472">Membrane</keyword>
<dbReference type="InterPro" id="IPR000109">
    <property type="entry name" value="POT_fam"/>
</dbReference>
<dbReference type="InterPro" id="IPR036259">
    <property type="entry name" value="MFS_trans_sf"/>
</dbReference>
<dbReference type="OrthoDB" id="8904098at2759"/>
<dbReference type="OMA" id="QMMGVWF"/>
<proteinExistence type="inferred from homology"/>
<keyword evidence="4" id="KW-0813">Transport</keyword>
<organism evidence="9 10">
    <name type="scientific">Magallana gigas</name>
    <name type="common">Pacific oyster</name>
    <name type="synonym">Crassostrea gigas</name>
    <dbReference type="NCBI Taxonomy" id="29159"/>
    <lineage>
        <taxon>Eukaryota</taxon>
        <taxon>Metazoa</taxon>
        <taxon>Spiralia</taxon>
        <taxon>Lophotrochozoa</taxon>
        <taxon>Mollusca</taxon>
        <taxon>Bivalvia</taxon>
        <taxon>Autobranchia</taxon>
        <taxon>Pteriomorphia</taxon>
        <taxon>Ostreida</taxon>
        <taxon>Ostreoidea</taxon>
        <taxon>Ostreidae</taxon>
        <taxon>Magallana</taxon>
    </lineage>
</organism>
<feature type="transmembrane region" description="Helical" evidence="8">
    <location>
        <begin position="586"/>
        <end position="606"/>
    </location>
</feature>
<feature type="transmembrane region" description="Helical" evidence="8">
    <location>
        <begin position="501"/>
        <end position="520"/>
    </location>
</feature>
<dbReference type="Pfam" id="PF00854">
    <property type="entry name" value="PTR2"/>
    <property type="match status" value="2"/>
</dbReference>
<feature type="transmembrane region" description="Helical" evidence="8">
    <location>
        <begin position="165"/>
        <end position="187"/>
    </location>
</feature>
<dbReference type="PANTHER" id="PTHR11654">
    <property type="entry name" value="OLIGOPEPTIDE TRANSPORTER-RELATED"/>
    <property type="match status" value="1"/>
</dbReference>
<keyword evidence="4" id="KW-0653">Protein transport</keyword>
<keyword evidence="5 8" id="KW-1133">Transmembrane helix</keyword>
<sequence length="652" mass="73510">MDERRSLLPQRRSESESRPGNARKVKVAQGSILLTVALERLAFYSLTGNLVLFLNSDPFGWRSYNALYCTFIFLGISYVLSFMGGIIADTLLGKFKTLLLAFVIYLVGYVFLPVVTFEEKNELLNSTELGLPNICGRDNDEKKGDKMSMIRDASSKLSLIEENCAGLIFGILTIISVGSGIFRSVIAPFGADQVRGEGPQTSLAFFNWYYWSINLGTLVALSGVTYVQQDISFFLGFLSSNISLGVSCLVFIAGCWSYVYLPKTGSILTNIFKILFESCQRRTLHRQRENNVEHISADSSDIPELKSTEHSPSFLDKAKCRYGGSFHETAVEDVKQLLKILCVFLTLLPYWMVYFQMQTTFELQGLHMKLDISNVEKYKICHDMNSSSYSPESTKKSTLVAAWFSLFDVVFLIILLPLFDRVIYPYLKKRDMHVGIVCRISVGMMFATIAVLVAGIVELFRLRAVWKFPNEKCCSYTINQTIGHTVYRAADMSVFWQIPQYALIGISEVFTSVAALEFAYQMAPKSMKGIIMGFFYLFTGIGSLLGTGTMFAFKDTWFFQEDFGNINCRMGCNTTGTFNKACHLDYYFFFLAVLEFTGMFVFIIVAKILKLSQHLVPVTKTSTLDNVTEKSFTNGRRGNVSRSASRRVNSED</sequence>
<feature type="transmembrane region" description="Helical" evidence="8">
    <location>
        <begin position="400"/>
        <end position="419"/>
    </location>
</feature>
<evidence type="ECO:0008006" key="11">
    <source>
        <dbReference type="Google" id="ProtNLM"/>
    </source>
</evidence>
<comment type="subcellular location">
    <subcellularLocation>
        <location evidence="1">Membrane</location>
        <topology evidence="1">Multi-pass membrane protein</topology>
    </subcellularLocation>
</comment>